<dbReference type="HOGENOM" id="CLU_370841_0_0_6"/>
<dbReference type="Gene3D" id="2.60.120.380">
    <property type="match status" value="2"/>
</dbReference>
<dbReference type="MEROPS" id="M43.001"/>
<organism evidence="12 13">
    <name type="scientific">Shewanella violacea (strain JCM 10179 / CIP 106290 / LMG 19151 / DSS12)</name>
    <dbReference type="NCBI Taxonomy" id="637905"/>
    <lineage>
        <taxon>Bacteria</taxon>
        <taxon>Pseudomonadati</taxon>
        <taxon>Pseudomonadota</taxon>
        <taxon>Gammaproteobacteria</taxon>
        <taxon>Alteromonadales</taxon>
        <taxon>Shewanellaceae</taxon>
        <taxon>Shewanella</taxon>
    </lineage>
</organism>
<feature type="chain" id="PRO_5003067756" description="PKD domain-containing protein" evidence="10">
    <location>
        <begin position="27"/>
        <end position="750"/>
    </location>
</feature>
<evidence type="ECO:0000256" key="5">
    <source>
        <dbReference type="ARBA" id="ARBA00022729"/>
    </source>
</evidence>
<evidence type="ECO:0000256" key="2">
    <source>
        <dbReference type="ARBA" id="ARBA00008721"/>
    </source>
</evidence>
<comment type="cofactor">
    <cofactor evidence="1">
        <name>Ca(2+)</name>
        <dbReference type="ChEBI" id="CHEBI:29108"/>
    </cofactor>
</comment>
<dbReference type="AlphaFoldDB" id="D4ZHB6"/>
<dbReference type="SUPFAM" id="SSF55486">
    <property type="entry name" value="Metalloproteases ('zincins'), catalytic domain"/>
    <property type="match status" value="1"/>
</dbReference>
<dbReference type="PANTHER" id="PTHR47466:SF1">
    <property type="entry name" value="METALLOPROTEASE MEP1 (AFU_ORTHOLOGUE AFUA_1G07730)-RELATED"/>
    <property type="match status" value="1"/>
</dbReference>
<dbReference type="eggNOG" id="COG3291">
    <property type="taxonomic scope" value="Bacteria"/>
</dbReference>
<dbReference type="Pfam" id="PF05572">
    <property type="entry name" value="Peptidase_M43"/>
    <property type="match status" value="1"/>
</dbReference>
<keyword evidence="6" id="KW-0378">Hydrolase</keyword>
<evidence type="ECO:0000256" key="8">
    <source>
        <dbReference type="ARBA" id="ARBA00023049"/>
    </source>
</evidence>
<evidence type="ECO:0000256" key="6">
    <source>
        <dbReference type="ARBA" id="ARBA00022801"/>
    </source>
</evidence>
<dbReference type="EMBL" id="AP011177">
    <property type="protein sequence ID" value="BAJ01065.1"/>
    <property type="molecule type" value="Genomic_DNA"/>
</dbReference>
<dbReference type="Pfam" id="PF18911">
    <property type="entry name" value="PKD_4"/>
    <property type="match status" value="2"/>
</dbReference>
<dbReference type="Gene3D" id="2.60.40.10">
    <property type="entry name" value="Immunoglobulins"/>
    <property type="match status" value="2"/>
</dbReference>
<dbReference type="PROSITE" id="PS50093">
    <property type="entry name" value="PKD"/>
    <property type="match status" value="2"/>
</dbReference>
<dbReference type="CDD" id="cd00146">
    <property type="entry name" value="PKD"/>
    <property type="match status" value="2"/>
</dbReference>
<feature type="signal peptide" evidence="10">
    <location>
        <begin position="1"/>
        <end position="26"/>
    </location>
</feature>
<keyword evidence="9" id="KW-1015">Disulfide bond</keyword>
<keyword evidence="8" id="KW-0482">Metalloprotease</keyword>
<keyword evidence="4" id="KW-0479">Metal-binding</keyword>
<dbReference type="SUPFAM" id="SSF49299">
    <property type="entry name" value="PKD domain"/>
    <property type="match status" value="2"/>
</dbReference>
<dbReference type="InterPro" id="IPR000601">
    <property type="entry name" value="PKD_dom"/>
</dbReference>
<dbReference type="GO" id="GO:0046872">
    <property type="term" value="F:metal ion binding"/>
    <property type="evidence" value="ECO:0007669"/>
    <property type="project" value="UniProtKB-KW"/>
</dbReference>
<dbReference type="Proteomes" id="UP000002350">
    <property type="component" value="Chromosome"/>
</dbReference>
<reference evidence="13" key="1">
    <citation type="journal article" date="2010" name="Mol. Biosyst.">
        <title>Complete genome sequence and comparative analysis of Shewanella violacea, a psychrophilic and piezophilic bacterium from deep sea floor sediments.</title>
        <authorList>
            <person name="Aono E."/>
            <person name="Baba T."/>
            <person name="Ara T."/>
            <person name="Nishi T."/>
            <person name="Nakamichi T."/>
            <person name="Inamoto E."/>
            <person name="Toyonaga H."/>
            <person name="Hasegawa M."/>
            <person name="Takai Y."/>
            <person name="Okumura Y."/>
            <person name="Baba M."/>
            <person name="Tomita M."/>
            <person name="Kato C."/>
            <person name="Oshima T."/>
            <person name="Nakasone K."/>
            <person name="Mori H."/>
        </authorList>
    </citation>
    <scope>NUCLEOTIDE SEQUENCE [LARGE SCALE GENOMIC DNA]</scope>
    <source>
        <strain evidence="13">JCM 10179 / CIP 106290 / LMG 19151 / DSS12</strain>
    </source>
</reference>
<gene>
    <name evidence="12" type="ordered locus">SVI_1094</name>
</gene>
<evidence type="ECO:0000256" key="3">
    <source>
        <dbReference type="ARBA" id="ARBA00022670"/>
    </source>
</evidence>
<keyword evidence="13" id="KW-1185">Reference proteome</keyword>
<proteinExistence type="inferred from homology"/>
<dbReference type="InterPro" id="IPR024079">
    <property type="entry name" value="MetalloPept_cat_dom_sf"/>
</dbReference>
<dbReference type="KEGG" id="svo:SVI_1094"/>
<keyword evidence="5 10" id="KW-0732">Signal</keyword>
<evidence type="ECO:0000259" key="11">
    <source>
        <dbReference type="PROSITE" id="PS50093"/>
    </source>
</evidence>
<dbReference type="InterPro" id="IPR035986">
    <property type="entry name" value="PKD_dom_sf"/>
</dbReference>
<protein>
    <recommendedName>
        <fullName evidence="11">PKD domain-containing protein</fullName>
    </recommendedName>
</protein>
<keyword evidence="7" id="KW-0862">Zinc</keyword>
<comment type="similarity">
    <text evidence="2">Belongs to the peptidase M43B family.</text>
</comment>
<dbReference type="InterPro" id="IPR007280">
    <property type="entry name" value="Peptidase_C_arc/bac"/>
</dbReference>
<dbReference type="InterPro" id="IPR008754">
    <property type="entry name" value="Peptidase_M43"/>
</dbReference>
<keyword evidence="3" id="KW-0645">Protease</keyword>
<dbReference type="STRING" id="637905.SVI_1094"/>
<dbReference type="Gene3D" id="3.40.390.10">
    <property type="entry name" value="Collagenase (Catalytic Domain)"/>
    <property type="match status" value="1"/>
</dbReference>
<name>D4ZHB6_SHEVD</name>
<dbReference type="SMART" id="SM00089">
    <property type="entry name" value="PKD"/>
    <property type="match status" value="2"/>
</dbReference>
<evidence type="ECO:0000313" key="12">
    <source>
        <dbReference type="EMBL" id="BAJ01065.1"/>
    </source>
</evidence>
<accession>D4ZHB6</accession>
<feature type="domain" description="PKD" evidence="11">
    <location>
        <begin position="550"/>
        <end position="636"/>
    </location>
</feature>
<evidence type="ECO:0000256" key="1">
    <source>
        <dbReference type="ARBA" id="ARBA00001913"/>
    </source>
</evidence>
<evidence type="ECO:0000256" key="9">
    <source>
        <dbReference type="ARBA" id="ARBA00023157"/>
    </source>
</evidence>
<dbReference type="GO" id="GO:0008237">
    <property type="term" value="F:metallopeptidase activity"/>
    <property type="evidence" value="ECO:0007669"/>
    <property type="project" value="UniProtKB-KW"/>
</dbReference>
<sequence length="750" mass="79006">MNMLKKQLITVIGLTGMTICMSSVYATPQAPVGCGTESAMERLYKLNPSSLQEAKSLEQMTLGNNHAIRSTAASSPSAQLVTSPTYVIPTVFHVYGTSFNGKSVDDSIIIDALLKTNEDFQGLTSDFNEIIPEFSGVKDTLNIEFRLAKIDPYGNATSGIVYHANACGAGNYSDTNVANDNWDNYKYMNVYIQNDLYCDGTTNNSGVAWYPDTSMSNAGIARVAYNGAYLGLNTSENFRSVLTHEFGHYLNLIHTFEGSCRKPNENKCSSTGDQVCDTPQVDHSSLGSAANCMGQVTNWQNFMNYSSQYANFTYNQVSRSTNAINSAARNTLWTQANLVATGTDNSGGGTNQSPISVVNGPYSGLANSSITFNSGGSYDPDGNINSYSWNFGDGKQSNLANPSHSYTAPGNYTVTLTVTDNQGSSASSSTSADITGGSTGGNELLNASPRYGLSANTGQYLHYFIDLPAGASNLQVNISGGSGDADLYTRFNAEPTDSSYNCRPYASGNNESCSEPSPSAGRWYVSIKSYSAFADLTLEASFTSGGANSAPVPVINGPYNGTTGNGVNFSSAGSNDPDGNITAYQWSFGDGTSSSQASPSHTYSAQGTYSVSLSVTDDAGATASSTTTATISGGSVPGGITDACATQSPIDYISLDSGVPVCVTSGTGGVLYFYFYNEAATSAKITTEHGSGDATLYYRASNWPTASQYDALSANPDNSESISINNLAVGWNYIMINGSHSGMSIQVDTQ</sequence>
<dbReference type="InterPro" id="IPR022409">
    <property type="entry name" value="PKD/Chitinase_dom"/>
</dbReference>
<evidence type="ECO:0000256" key="7">
    <source>
        <dbReference type="ARBA" id="ARBA00022833"/>
    </source>
</evidence>
<feature type="domain" description="PKD" evidence="11">
    <location>
        <begin position="353"/>
        <end position="439"/>
    </location>
</feature>
<evidence type="ECO:0000313" key="13">
    <source>
        <dbReference type="Proteomes" id="UP000002350"/>
    </source>
</evidence>
<evidence type="ECO:0000256" key="4">
    <source>
        <dbReference type="ARBA" id="ARBA00022723"/>
    </source>
</evidence>
<dbReference type="InterPro" id="IPR013783">
    <property type="entry name" value="Ig-like_fold"/>
</dbReference>
<dbReference type="Pfam" id="PF04151">
    <property type="entry name" value="PPC"/>
    <property type="match status" value="2"/>
</dbReference>
<evidence type="ECO:0000256" key="10">
    <source>
        <dbReference type="SAM" id="SignalP"/>
    </source>
</evidence>
<dbReference type="PANTHER" id="PTHR47466">
    <property type="match status" value="1"/>
</dbReference>
<dbReference type="GO" id="GO:0006508">
    <property type="term" value="P:proteolysis"/>
    <property type="evidence" value="ECO:0007669"/>
    <property type="project" value="UniProtKB-KW"/>
</dbReference>